<evidence type="ECO:0000313" key="3">
    <source>
        <dbReference type="Proteomes" id="UP001224926"/>
    </source>
</evidence>
<feature type="region of interest" description="Disordered" evidence="1">
    <location>
        <begin position="1"/>
        <end position="117"/>
    </location>
</feature>
<protein>
    <submittedName>
        <fullName evidence="2">Uncharacterized protein</fullName>
    </submittedName>
</protein>
<evidence type="ECO:0000313" key="2">
    <source>
        <dbReference type="EMBL" id="WMT09026.1"/>
    </source>
</evidence>
<dbReference type="AlphaFoldDB" id="A0AAF0PE69"/>
<dbReference type="GeneID" id="84213312"/>
<dbReference type="Proteomes" id="UP001224926">
    <property type="component" value="Chromosome"/>
</dbReference>
<feature type="compositionally biased region" description="Acidic residues" evidence="1">
    <location>
        <begin position="19"/>
        <end position="44"/>
    </location>
</feature>
<name>A0AAF0PE69_9EURY</name>
<evidence type="ECO:0000256" key="1">
    <source>
        <dbReference type="SAM" id="MobiDB-lite"/>
    </source>
</evidence>
<reference evidence="2 3" key="1">
    <citation type="submission" date="2022-07" db="EMBL/GenBank/DDBJ databases">
        <title>Two temperate virus in Haloterrigena jeotgali A29.</title>
        <authorList>
            <person name="Deng X."/>
        </authorList>
    </citation>
    <scope>NUCLEOTIDE SEQUENCE [LARGE SCALE GENOMIC DNA]</scope>
    <source>
        <strain evidence="2 3">A29</strain>
    </source>
</reference>
<proteinExistence type="predicted"/>
<dbReference type="RefSeq" id="WP_308986954.1">
    <property type="nucleotide sequence ID" value="NZ_CP101873.1"/>
</dbReference>
<dbReference type="EMBL" id="CP101873">
    <property type="protein sequence ID" value="WMT09026.1"/>
    <property type="molecule type" value="Genomic_DNA"/>
</dbReference>
<organism evidence="2 3">
    <name type="scientific">Natrinema thermotolerans</name>
    <dbReference type="NCBI Taxonomy" id="121872"/>
    <lineage>
        <taxon>Archaea</taxon>
        <taxon>Methanobacteriati</taxon>
        <taxon>Methanobacteriota</taxon>
        <taxon>Stenosarchaea group</taxon>
        <taxon>Halobacteria</taxon>
        <taxon>Halobacteriales</taxon>
        <taxon>Natrialbaceae</taxon>
        <taxon>Natrinema</taxon>
    </lineage>
</organism>
<accession>A0AAF0PE69</accession>
<feature type="compositionally biased region" description="Acidic residues" evidence="1">
    <location>
        <begin position="84"/>
        <end position="98"/>
    </location>
</feature>
<gene>
    <name evidence="2" type="ORF">NP511_05185</name>
</gene>
<sequence length="229" mass="24330">MVALSGVAVPLAGCSNEAAEGDDENDDTDGDTDDQDGSADESDEREFSGTGSEALEDVSVEGGLTVVDATHEGDGEFQVRLIPEEDDGSEDDTEDTSETESTGTLFADSSGEYDGQTAWHMEGGTYQLSVVAGGDWTVTVREPRETSGDSMPVSLEGTGNEVHGPFEFDGSHQPSGDYDGTEINVTILSTTREATQFVFHEDSIENPTEFDGVGYVEIKSDGEWSVDIE</sequence>
<keyword evidence="3" id="KW-1185">Reference proteome</keyword>